<dbReference type="GO" id="GO:0005524">
    <property type="term" value="F:ATP binding"/>
    <property type="evidence" value="ECO:0007669"/>
    <property type="project" value="UniProtKB-KW"/>
</dbReference>
<dbReference type="GO" id="GO:0004140">
    <property type="term" value="F:dephospho-CoA kinase activity"/>
    <property type="evidence" value="ECO:0007669"/>
    <property type="project" value="InterPro"/>
</dbReference>
<dbReference type="CDD" id="cd02022">
    <property type="entry name" value="DPCK"/>
    <property type="match status" value="1"/>
</dbReference>
<dbReference type="SUPFAM" id="SSF52540">
    <property type="entry name" value="P-loop containing nucleoside triphosphate hydrolases"/>
    <property type="match status" value="1"/>
</dbReference>
<dbReference type="Gene3D" id="3.40.50.300">
    <property type="entry name" value="P-loop containing nucleotide triphosphate hydrolases"/>
    <property type="match status" value="1"/>
</dbReference>
<keyword evidence="2" id="KW-0067">ATP-binding</keyword>
<accession>A0A382DPS9</accession>
<name>A0A382DPS9_9ZZZZ</name>
<evidence type="ECO:0000256" key="1">
    <source>
        <dbReference type="ARBA" id="ARBA00022741"/>
    </source>
</evidence>
<dbReference type="InterPro" id="IPR027417">
    <property type="entry name" value="P-loop_NTPase"/>
</dbReference>
<evidence type="ECO:0000313" key="3">
    <source>
        <dbReference type="EMBL" id="SVB40219.1"/>
    </source>
</evidence>
<reference evidence="3" key="1">
    <citation type="submission" date="2018-05" db="EMBL/GenBank/DDBJ databases">
        <authorList>
            <person name="Lanie J.A."/>
            <person name="Ng W.-L."/>
            <person name="Kazmierczak K.M."/>
            <person name="Andrzejewski T.M."/>
            <person name="Davidsen T.M."/>
            <person name="Wayne K.J."/>
            <person name="Tettelin H."/>
            <person name="Glass J.I."/>
            <person name="Rusch D."/>
            <person name="Podicherti R."/>
            <person name="Tsui H.-C.T."/>
            <person name="Winkler M.E."/>
        </authorList>
    </citation>
    <scope>NUCLEOTIDE SEQUENCE</scope>
</reference>
<proteinExistence type="inferred from homology"/>
<protein>
    <recommendedName>
        <fullName evidence="4">Dephospho-CoA kinase</fullName>
    </recommendedName>
</protein>
<dbReference type="PANTHER" id="PTHR10695:SF46">
    <property type="entry name" value="BIFUNCTIONAL COENZYME A SYNTHASE-RELATED"/>
    <property type="match status" value="1"/>
</dbReference>
<sequence>MGKTETGKIFSEFGFPLYNADNAVHRLYTPGQKGAEKIKETFPAAINPDGSVNRENLSKEVLGDTEKIKILEGIIHPLVGEDREIFFLENSNAHAVVLDIPLLFETGGEKYVDIIVVVDVPKDIQEKRVLSRTNMTKEKFEKIIAEQMPNELKKKRADFVVDTSISIEDATRQVGEIVKKIKGNK</sequence>
<dbReference type="Pfam" id="PF01121">
    <property type="entry name" value="CoaE"/>
    <property type="match status" value="1"/>
</dbReference>
<keyword evidence="1" id="KW-0547">Nucleotide-binding</keyword>
<dbReference type="HAMAP" id="MF_00376">
    <property type="entry name" value="Dephospho_CoA_kinase"/>
    <property type="match status" value="1"/>
</dbReference>
<dbReference type="NCBIfam" id="TIGR00152">
    <property type="entry name" value="dephospho-CoA kinase"/>
    <property type="match status" value="1"/>
</dbReference>
<dbReference type="EMBL" id="UINC01040401">
    <property type="protein sequence ID" value="SVB40219.1"/>
    <property type="molecule type" value="Genomic_DNA"/>
</dbReference>
<dbReference type="AlphaFoldDB" id="A0A382DPS9"/>
<dbReference type="InterPro" id="IPR001977">
    <property type="entry name" value="Depp_CoAkinase"/>
</dbReference>
<evidence type="ECO:0000256" key="2">
    <source>
        <dbReference type="ARBA" id="ARBA00022840"/>
    </source>
</evidence>
<gene>
    <name evidence="3" type="ORF">METZ01_LOCUS193073</name>
</gene>
<evidence type="ECO:0008006" key="4">
    <source>
        <dbReference type="Google" id="ProtNLM"/>
    </source>
</evidence>
<dbReference type="PROSITE" id="PS51219">
    <property type="entry name" value="DPCK"/>
    <property type="match status" value="1"/>
</dbReference>
<dbReference type="PANTHER" id="PTHR10695">
    <property type="entry name" value="DEPHOSPHO-COA KINASE-RELATED"/>
    <property type="match status" value="1"/>
</dbReference>
<organism evidence="3">
    <name type="scientific">marine metagenome</name>
    <dbReference type="NCBI Taxonomy" id="408172"/>
    <lineage>
        <taxon>unclassified sequences</taxon>
        <taxon>metagenomes</taxon>
        <taxon>ecological metagenomes</taxon>
    </lineage>
</organism>
<dbReference type="GO" id="GO:0015937">
    <property type="term" value="P:coenzyme A biosynthetic process"/>
    <property type="evidence" value="ECO:0007669"/>
    <property type="project" value="InterPro"/>
</dbReference>